<proteinExistence type="predicted"/>
<keyword evidence="3" id="KW-1185">Reference proteome</keyword>
<name>A0ABQ2HXH3_9PSEU</name>
<gene>
    <name evidence="2" type="ORF">GCM10011609_33880</name>
</gene>
<evidence type="ECO:0008006" key="4">
    <source>
        <dbReference type="Google" id="ProtNLM"/>
    </source>
</evidence>
<keyword evidence="1" id="KW-0472">Membrane</keyword>
<feature type="transmembrane region" description="Helical" evidence="1">
    <location>
        <begin position="103"/>
        <end position="123"/>
    </location>
</feature>
<organism evidence="2 3">
    <name type="scientific">Lentzea pudingi</name>
    <dbReference type="NCBI Taxonomy" id="1789439"/>
    <lineage>
        <taxon>Bacteria</taxon>
        <taxon>Bacillati</taxon>
        <taxon>Actinomycetota</taxon>
        <taxon>Actinomycetes</taxon>
        <taxon>Pseudonocardiales</taxon>
        <taxon>Pseudonocardiaceae</taxon>
        <taxon>Lentzea</taxon>
    </lineage>
</organism>
<dbReference type="Proteomes" id="UP000597656">
    <property type="component" value="Unassembled WGS sequence"/>
</dbReference>
<sequence length="218" mass="22376">MLLAGIVGLALLDALNPATIAGVALLLLAPLRRPVTAAVLFALGAYAAVFALGVVLLLGADVAAGVITDAMAWLRRAALLLGAGSLAVAGVRRFRTRTRTAVVLPSWVSVRTAVPLGVVVTGADLPNAFPYFPAVERLVTAGVHTGQALLVLAGYALIYCLPCLVLIVLGAAFGGRVHARLAGLYARLGAEKVLPANAALAVLWLLLACCVVVLAFLW</sequence>
<dbReference type="EMBL" id="BMNC01000004">
    <property type="protein sequence ID" value="GGM93622.1"/>
    <property type="molecule type" value="Genomic_DNA"/>
</dbReference>
<feature type="transmembrane region" description="Helical" evidence="1">
    <location>
        <begin position="148"/>
        <end position="173"/>
    </location>
</feature>
<evidence type="ECO:0000313" key="3">
    <source>
        <dbReference type="Proteomes" id="UP000597656"/>
    </source>
</evidence>
<evidence type="ECO:0000256" key="1">
    <source>
        <dbReference type="SAM" id="Phobius"/>
    </source>
</evidence>
<reference evidence="3" key="1">
    <citation type="journal article" date="2019" name="Int. J. Syst. Evol. Microbiol.">
        <title>The Global Catalogue of Microorganisms (GCM) 10K type strain sequencing project: providing services to taxonomists for standard genome sequencing and annotation.</title>
        <authorList>
            <consortium name="The Broad Institute Genomics Platform"/>
            <consortium name="The Broad Institute Genome Sequencing Center for Infectious Disease"/>
            <person name="Wu L."/>
            <person name="Ma J."/>
        </authorList>
    </citation>
    <scope>NUCLEOTIDE SEQUENCE [LARGE SCALE GENOMIC DNA]</scope>
    <source>
        <strain evidence="3">CGMCC 4.7319</strain>
    </source>
</reference>
<feature type="transmembrane region" description="Helical" evidence="1">
    <location>
        <begin position="194"/>
        <end position="217"/>
    </location>
</feature>
<feature type="transmembrane region" description="Helical" evidence="1">
    <location>
        <begin position="6"/>
        <end position="28"/>
    </location>
</feature>
<evidence type="ECO:0000313" key="2">
    <source>
        <dbReference type="EMBL" id="GGM93622.1"/>
    </source>
</evidence>
<comment type="caution">
    <text evidence="2">The sequence shown here is derived from an EMBL/GenBank/DDBJ whole genome shotgun (WGS) entry which is preliminary data.</text>
</comment>
<feature type="transmembrane region" description="Helical" evidence="1">
    <location>
        <begin position="72"/>
        <end position="91"/>
    </location>
</feature>
<keyword evidence="1" id="KW-0812">Transmembrane</keyword>
<accession>A0ABQ2HXH3</accession>
<protein>
    <recommendedName>
        <fullName evidence="4">Sap, sulfolipid-1-addressing protein</fullName>
    </recommendedName>
</protein>
<dbReference type="InterPro" id="IPR021315">
    <property type="entry name" value="Gap/Sap"/>
</dbReference>
<dbReference type="Pfam" id="PF11139">
    <property type="entry name" value="SfLAP"/>
    <property type="match status" value="1"/>
</dbReference>
<feature type="transmembrane region" description="Helical" evidence="1">
    <location>
        <begin position="35"/>
        <end position="60"/>
    </location>
</feature>
<keyword evidence="1" id="KW-1133">Transmembrane helix</keyword>